<dbReference type="Proteomes" id="UP001221189">
    <property type="component" value="Unassembled WGS sequence"/>
</dbReference>
<dbReference type="EMBL" id="JAQQXT010000007">
    <property type="protein sequence ID" value="MDC8772557.1"/>
    <property type="molecule type" value="Genomic_DNA"/>
</dbReference>
<accession>A0ABT5KF46</accession>
<comment type="caution">
    <text evidence="1">The sequence shown here is derived from an EMBL/GenBank/DDBJ whole genome shotgun (WGS) entry which is preliminary data.</text>
</comment>
<proteinExistence type="predicted"/>
<dbReference type="InterPro" id="IPR021250">
    <property type="entry name" value="DUF2789"/>
</dbReference>
<reference evidence="1 2" key="1">
    <citation type="submission" date="2022-10" db="EMBL/GenBank/DDBJ databases">
        <title>Paucibacter sp. hw1 Genome sequencing.</title>
        <authorList>
            <person name="Park S."/>
        </authorList>
    </citation>
    <scope>NUCLEOTIDE SEQUENCE [LARGE SCALE GENOMIC DNA]</scope>
    <source>
        <strain evidence="2">hw1</strain>
    </source>
</reference>
<evidence type="ECO:0000313" key="2">
    <source>
        <dbReference type="Proteomes" id="UP001221189"/>
    </source>
</evidence>
<evidence type="ECO:0000313" key="1">
    <source>
        <dbReference type="EMBL" id="MDC8772557.1"/>
    </source>
</evidence>
<name>A0ABT5KF46_9BURK</name>
<protein>
    <submittedName>
        <fullName evidence="1">DUF2789 domain-containing protein</fullName>
    </submittedName>
</protein>
<dbReference type="Gene3D" id="1.10.10.1130">
    <property type="entry name" value="Uncharacterised protein PF10982, DUF2789"/>
    <property type="match status" value="1"/>
</dbReference>
<dbReference type="RefSeq" id="WP_263532498.1">
    <property type="nucleotide sequence ID" value="NZ_JAQQXT010000007.1"/>
</dbReference>
<organism evidence="1 2">
    <name type="scientific">Roseateles albus</name>
    <dbReference type="NCBI Taxonomy" id="2987525"/>
    <lineage>
        <taxon>Bacteria</taxon>
        <taxon>Pseudomonadati</taxon>
        <taxon>Pseudomonadota</taxon>
        <taxon>Betaproteobacteria</taxon>
        <taxon>Burkholderiales</taxon>
        <taxon>Sphaerotilaceae</taxon>
        <taxon>Roseateles</taxon>
    </lineage>
</organism>
<dbReference type="Pfam" id="PF10982">
    <property type="entry name" value="DUF2789"/>
    <property type="match status" value="1"/>
</dbReference>
<dbReference type="InterPro" id="IPR038086">
    <property type="entry name" value="DUF2789_sf"/>
</dbReference>
<sequence>MENAYHRFNELFAQLGLPNDDAGIHDFLSRHTPLAPEIRLADAPFWNAAQAEMLRKSRRDDADWAGLVDQLDAGLRHQA</sequence>
<keyword evidence="2" id="KW-1185">Reference proteome</keyword>
<gene>
    <name evidence="1" type="ORF">PRZ03_13320</name>
</gene>